<keyword evidence="8 12" id="KW-0378">Hydrolase</keyword>
<dbReference type="Gene3D" id="1.10.390.10">
    <property type="entry name" value="Neutral Protease Domain 2"/>
    <property type="match status" value="1"/>
</dbReference>
<keyword evidence="11 12" id="KW-0865">Zymogen</keyword>
<protein>
    <recommendedName>
        <fullName evidence="12">Extracellular metalloproteinase</fullName>
        <ecNumber evidence="12">3.4.24.-</ecNumber>
    </recommendedName>
    <alternativeName>
        <fullName evidence="12">Fungalysin</fullName>
    </alternativeName>
</protein>
<dbReference type="InterPro" id="IPR050371">
    <property type="entry name" value="Fungal_virulence_M36"/>
</dbReference>
<evidence type="ECO:0000256" key="1">
    <source>
        <dbReference type="ARBA" id="ARBA00001947"/>
    </source>
</evidence>
<evidence type="ECO:0000256" key="5">
    <source>
        <dbReference type="ARBA" id="ARBA00022670"/>
    </source>
</evidence>
<evidence type="ECO:0000256" key="12">
    <source>
        <dbReference type="RuleBase" id="RU364017"/>
    </source>
</evidence>
<dbReference type="Gene3D" id="3.10.170.10">
    <property type="match status" value="1"/>
</dbReference>
<gene>
    <name evidence="14" type="ORF">V5O48_016446</name>
</gene>
<dbReference type="PANTHER" id="PTHR33478:SF1">
    <property type="entry name" value="EXTRACELLULAR METALLOPROTEINASE MEP"/>
    <property type="match status" value="1"/>
</dbReference>
<proteinExistence type="inferred from homology"/>
<keyword evidence="10 12" id="KW-0482">Metalloprotease</keyword>
<evidence type="ECO:0000256" key="8">
    <source>
        <dbReference type="ARBA" id="ARBA00022801"/>
    </source>
</evidence>
<evidence type="ECO:0000256" key="6">
    <source>
        <dbReference type="ARBA" id="ARBA00022723"/>
    </source>
</evidence>
<keyword evidence="9 12" id="KW-0862">Zinc</keyword>
<dbReference type="InterPro" id="IPR027268">
    <property type="entry name" value="Peptidase_M4/M1_CTD_sf"/>
</dbReference>
<comment type="caution">
    <text evidence="14">The sequence shown here is derived from an EMBL/GenBank/DDBJ whole genome shotgun (WGS) entry which is preliminary data.</text>
</comment>
<evidence type="ECO:0000256" key="11">
    <source>
        <dbReference type="ARBA" id="ARBA00023145"/>
    </source>
</evidence>
<dbReference type="CDD" id="cd09596">
    <property type="entry name" value="M36"/>
    <property type="match status" value="1"/>
</dbReference>
<evidence type="ECO:0000313" key="15">
    <source>
        <dbReference type="Proteomes" id="UP001465976"/>
    </source>
</evidence>
<keyword evidence="7 12" id="KW-0732">Signal</keyword>
<feature type="domain" description="FTP" evidence="13">
    <location>
        <begin position="99"/>
        <end position="139"/>
    </location>
</feature>
<keyword evidence="4 12" id="KW-0964">Secreted</keyword>
<feature type="chain" id="PRO_5045003194" description="Extracellular metalloproteinase" evidence="12">
    <location>
        <begin position="24"/>
        <end position="599"/>
    </location>
</feature>
<evidence type="ECO:0000259" key="13">
    <source>
        <dbReference type="Pfam" id="PF07504"/>
    </source>
</evidence>
<accession>A0ABR3ERQ0</accession>
<name>A0ABR3ERQ0_9AGAR</name>
<dbReference type="PRINTS" id="PR00999">
    <property type="entry name" value="FUNGALYSIN"/>
</dbReference>
<comment type="subcellular location">
    <subcellularLocation>
        <location evidence="2 12">Secreted</location>
    </subcellularLocation>
</comment>
<keyword evidence="5 12" id="KW-0645">Protease</keyword>
<reference evidence="14 15" key="1">
    <citation type="submission" date="2024-02" db="EMBL/GenBank/DDBJ databases">
        <title>A draft genome for the cacao thread blight pathogen Marasmius crinis-equi.</title>
        <authorList>
            <person name="Cohen S.P."/>
            <person name="Baruah I.K."/>
            <person name="Amoako-Attah I."/>
            <person name="Bukari Y."/>
            <person name="Meinhardt L.W."/>
            <person name="Bailey B.A."/>
        </authorList>
    </citation>
    <scope>NUCLEOTIDE SEQUENCE [LARGE SCALE GENOMIC DNA]</scope>
    <source>
        <strain evidence="14 15">GH-76</strain>
    </source>
</reference>
<dbReference type="Pfam" id="PF07504">
    <property type="entry name" value="FTP"/>
    <property type="match status" value="1"/>
</dbReference>
<evidence type="ECO:0000256" key="7">
    <source>
        <dbReference type="ARBA" id="ARBA00022729"/>
    </source>
</evidence>
<sequence length="599" mass="64303">MVAFNKFFSSVLLAVLYATHGNAAPWPASSKHATHRVRSLGNGLQVEAFHPTSDYKTFGEGLEVPASFGASSVEDQTVSFVSSQLNIDSENVHFKSGFTDEDGATYGYVKQFHNGIPFNNAVANVAFKNNKVVAFGQSFVDSSKVADSTPTVDVESVISKVEEALQGKKNEIEPSLEYLALQDGSVSLVHVFQVQNEDVNSWYEAYVDAHTGELVSVTDFVADASYKVLPIWKQDPREGLETLTNPALTSASPNGWHLTSGTTTEGNNVVAYKGAVTATTSQSSSGQVFDYTYSSTVAPASGANVDASRTNAFYIINSYHDTLYQYGFTEKAYNFQNDNFGKGGAGNDRVRISVQDSSGTNNANFATPPDGQSGQCRMYIWTRTSPNRDGVLQNDIPIHEVTHGLTNRMTGGGTGRCLQTTEAGGMGEGWSDAVADWFAHSDTATVSDFTLGDWVYNTDAGIRSRPYSTSATTNPQRYSTIASLNEVHGKLLVAPLYISANILHNVYAQLVSANGWSSTARTNATGNSGNVIWLKLIVQALALQPCNPTLPTARDAIIQADANLFGGANKCLLWRTFASRGLGVGAANYRDSTTVPSGC</sequence>
<comment type="similarity">
    <text evidence="3 12">Belongs to the peptidase M36 family.</text>
</comment>
<keyword evidence="6 12" id="KW-0479">Metal-binding</keyword>
<dbReference type="Pfam" id="PF02128">
    <property type="entry name" value="Peptidase_M36"/>
    <property type="match status" value="1"/>
</dbReference>
<dbReference type="InterPro" id="IPR001842">
    <property type="entry name" value="Peptidase_M36"/>
</dbReference>
<dbReference type="InterPro" id="IPR011096">
    <property type="entry name" value="FTP_domain"/>
</dbReference>
<dbReference type="Proteomes" id="UP001465976">
    <property type="component" value="Unassembled WGS sequence"/>
</dbReference>
<evidence type="ECO:0000256" key="4">
    <source>
        <dbReference type="ARBA" id="ARBA00022525"/>
    </source>
</evidence>
<evidence type="ECO:0000313" key="14">
    <source>
        <dbReference type="EMBL" id="KAL0565579.1"/>
    </source>
</evidence>
<feature type="signal peptide" evidence="12">
    <location>
        <begin position="1"/>
        <end position="23"/>
    </location>
</feature>
<evidence type="ECO:0000256" key="2">
    <source>
        <dbReference type="ARBA" id="ARBA00004613"/>
    </source>
</evidence>
<comment type="cofactor">
    <cofactor evidence="1 12">
        <name>Zn(2+)</name>
        <dbReference type="ChEBI" id="CHEBI:29105"/>
    </cofactor>
</comment>
<evidence type="ECO:0000256" key="9">
    <source>
        <dbReference type="ARBA" id="ARBA00022833"/>
    </source>
</evidence>
<evidence type="ECO:0000256" key="10">
    <source>
        <dbReference type="ARBA" id="ARBA00023049"/>
    </source>
</evidence>
<dbReference type="EC" id="3.4.24.-" evidence="12"/>
<dbReference type="SUPFAM" id="SSF55486">
    <property type="entry name" value="Metalloproteases ('zincins'), catalytic domain"/>
    <property type="match status" value="1"/>
</dbReference>
<keyword evidence="15" id="KW-1185">Reference proteome</keyword>
<organism evidence="14 15">
    <name type="scientific">Marasmius crinis-equi</name>
    <dbReference type="NCBI Taxonomy" id="585013"/>
    <lineage>
        <taxon>Eukaryota</taxon>
        <taxon>Fungi</taxon>
        <taxon>Dikarya</taxon>
        <taxon>Basidiomycota</taxon>
        <taxon>Agaricomycotina</taxon>
        <taxon>Agaricomycetes</taxon>
        <taxon>Agaricomycetidae</taxon>
        <taxon>Agaricales</taxon>
        <taxon>Marasmiineae</taxon>
        <taxon>Marasmiaceae</taxon>
        <taxon>Marasmius</taxon>
    </lineage>
</organism>
<dbReference type="EMBL" id="JBAHYK010002206">
    <property type="protein sequence ID" value="KAL0565579.1"/>
    <property type="molecule type" value="Genomic_DNA"/>
</dbReference>
<dbReference type="PANTHER" id="PTHR33478">
    <property type="entry name" value="EXTRACELLULAR METALLOPROTEINASE MEP"/>
    <property type="match status" value="1"/>
</dbReference>
<evidence type="ECO:0000256" key="3">
    <source>
        <dbReference type="ARBA" id="ARBA00006006"/>
    </source>
</evidence>